<comment type="similarity">
    <text evidence="1">Belongs to the LysR transcriptional regulatory family.</text>
</comment>
<keyword evidence="4" id="KW-0804">Transcription</keyword>
<dbReference type="InterPro" id="IPR005119">
    <property type="entry name" value="LysR_subst-bd"/>
</dbReference>
<evidence type="ECO:0000256" key="2">
    <source>
        <dbReference type="ARBA" id="ARBA00023015"/>
    </source>
</evidence>
<evidence type="ECO:0000256" key="3">
    <source>
        <dbReference type="ARBA" id="ARBA00023125"/>
    </source>
</evidence>
<keyword evidence="3" id="KW-0238">DNA-binding</keyword>
<gene>
    <name evidence="6" type="ORF">BAG01nite_40260</name>
</gene>
<dbReference type="PANTHER" id="PTHR30126:SF40">
    <property type="entry name" value="HTH-TYPE TRANSCRIPTIONAL REGULATOR GLTR"/>
    <property type="match status" value="1"/>
</dbReference>
<dbReference type="PANTHER" id="PTHR30126">
    <property type="entry name" value="HTH-TYPE TRANSCRIPTIONAL REGULATOR"/>
    <property type="match status" value="1"/>
</dbReference>
<keyword evidence="7" id="KW-1185">Reference proteome</keyword>
<dbReference type="EMBL" id="BJOD01000053">
    <property type="protein sequence ID" value="GED27924.1"/>
    <property type="molecule type" value="Genomic_DNA"/>
</dbReference>
<proteinExistence type="inferred from homology"/>
<evidence type="ECO:0000256" key="1">
    <source>
        <dbReference type="ARBA" id="ARBA00009437"/>
    </source>
</evidence>
<comment type="caution">
    <text evidence="6">The sequence shown here is derived from an EMBL/GenBank/DDBJ whole genome shotgun (WGS) entry which is preliminary data.</text>
</comment>
<feature type="domain" description="LysR substrate-binding" evidence="5">
    <location>
        <begin position="10"/>
        <end position="196"/>
    </location>
</feature>
<dbReference type="Proteomes" id="UP000317180">
    <property type="component" value="Unassembled WGS sequence"/>
</dbReference>
<protein>
    <recommendedName>
        <fullName evidence="5">LysR substrate-binding domain-containing protein</fullName>
    </recommendedName>
</protein>
<evidence type="ECO:0000259" key="5">
    <source>
        <dbReference type="Pfam" id="PF03466"/>
    </source>
</evidence>
<sequence>MHRFFHQTSVPSGVLSIGMVETINQLPDLLSAYCSRYPQVDLSLTAGVTERLLQHVLDVELDGAFVTGPISHPLIEQVQVFTEELVLVTKGSSFALEEVTGKALLLYNKGCGFRERLESWMKLEGLIPKKVMEFGTYETIIGGIAAGIGMTILPRSAVRHMAESGQVHLHAVPKPYRDVTTVFIRRKDAVITSTMQSTSATFPFGQSCCLQPIPFCAYFHGKDRPVSAVLRLLDALAEGEGFAAAHEHERSRYRPGNRAAEPWDVFQPICRKSGRIAERISRVCTAG</sequence>
<evidence type="ECO:0000313" key="6">
    <source>
        <dbReference type="EMBL" id="GED27924.1"/>
    </source>
</evidence>
<accession>A0ABQ0SVG6</accession>
<dbReference type="Gene3D" id="3.40.190.290">
    <property type="match status" value="1"/>
</dbReference>
<keyword evidence="2" id="KW-0805">Transcription regulation</keyword>
<dbReference type="Pfam" id="PF03466">
    <property type="entry name" value="LysR_substrate"/>
    <property type="match status" value="1"/>
</dbReference>
<name>A0ABQ0SVG6_9BACL</name>
<reference evidence="6 7" key="1">
    <citation type="submission" date="2019-06" db="EMBL/GenBank/DDBJ databases">
        <title>Whole genome shotgun sequence of Brevibacillus agri NBRC 15538.</title>
        <authorList>
            <person name="Hosoyama A."/>
            <person name="Uohara A."/>
            <person name="Ohji S."/>
            <person name="Ichikawa N."/>
        </authorList>
    </citation>
    <scope>NUCLEOTIDE SEQUENCE [LARGE SCALE GENOMIC DNA]</scope>
    <source>
        <strain evidence="6 7">NBRC 15538</strain>
    </source>
</reference>
<evidence type="ECO:0000256" key="4">
    <source>
        <dbReference type="ARBA" id="ARBA00023163"/>
    </source>
</evidence>
<dbReference type="SUPFAM" id="SSF53850">
    <property type="entry name" value="Periplasmic binding protein-like II"/>
    <property type="match status" value="1"/>
</dbReference>
<evidence type="ECO:0000313" key="7">
    <source>
        <dbReference type="Proteomes" id="UP000317180"/>
    </source>
</evidence>
<dbReference type="CDD" id="cd08442">
    <property type="entry name" value="PBP2_YofA_SoxR_like"/>
    <property type="match status" value="1"/>
</dbReference>
<organism evidence="6 7">
    <name type="scientific">Brevibacillus agri</name>
    <dbReference type="NCBI Taxonomy" id="51101"/>
    <lineage>
        <taxon>Bacteria</taxon>
        <taxon>Bacillati</taxon>
        <taxon>Bacillota</taxon>
        <taxon>Bacilli</taxon>
        <taxon>Bacillales</taxon>
        <taxon>Paenibacillaceae</taxon>
        <taxon>Brevibacillus</taxon>
    </lineage>
</organism>